<dbReference type="Proteomes" id="UP000095283">
    <property type="component" value="Unplaced"/>
</dbReference>
<feature type="compositionally biased region" description="Low complexity" evidence="1">
    <location>
        <begin position="54"/>
        <end position="66"/>
    </location>
</feature>
<proteinExistence type="predicted"/>
<name>A0A1I7XQP3_HETBA</name>
<reference evidence="3" key="1">
    <citation type="submission" date="2016-11" db="UniProtKB">
        <authorList>
            <consortium name="WormBaseParasite"/>
        </authorList>
    </citation>
    <scope>IDENTIFICATION</scope>
</reference>
<feature type="region of interest" description="Disordered" evidence="1">
    <location>
        <begin position="42"/>
        <end position="79"/>
    </location>
</feature>
<organism evidence="2 3">
    <name type="scientific">Heterorhabditis bacteriophora</name>
    <name type="common">Entomopathogenic nematode worm</name>
    <dbReference type="NCBI Taxonomy" id="37862"/>
    <lineage>
        <taxon>Eukaryota</taxon>
        <taxon>Metazoa</taxon>
        <taxon>Ecdysozoa</taxon>
        <taxon>Nematoda</taxon>
        <taxon>Chromadorea</taxon>
        <taxon>Rhabditida</taxon>
        <taxon>Rhabditina</taxon>
        <taxon>Rhabditomorpha</taxon>
        <taxon>Strongyloidea</taxon>
        <taxon>Heterorhabditidae</taxon>
        <taxon>Heterorhabditis</taxon>
    </lineage>
</organism>
<evidence type="ECO:0000256" key="1">
    <source>
        <dbReference type="SAM" id="MobiDB-lite"/>
    </source>
</evidence>
<sequence>MNQHRSGVIPHQQSMQQMSFTNNTSPVQQVNQVLPNHSVEGIVHHQQGFGMTQHSNHSVSSVSNNNKMAVQQSQGCGVR</sequence>
<dbReference type="WBParaSite" id="Hba_19853">
    <property type="protein sequence ID" value="Hba_19853"/>
    <property type="gene ID" value="Hba_19853"/>
</dbReference>
<feature type="region of interest" description="Disordered" evidence="1">
    <location>
        <begin position="1"/>
        <end position="27"/>
    </location>
</feature>
<evidence type="ECO:0000313" key="3">
    <source>
        <dbReference type="WBParaSite" id="Hba_19853"/>
    </source>
</evidence>
<evidence type="ECO:0000313" key="2">
    <source>
        <dbReference type="Proteomes" id="UP000095283"/>
    </source>
</evidence>
<feature type="compositionally biased region" description="Polar residues" evidence="1">
    <location>
        <begin position="67"/>
        <end position="79"/>
    </location>
</feature>
<keyword evidence="2" id="KW-1185">Reference proteome</keyword>
<accession>A0A1I7XQP3</accession>
<dbReference type="AlphaFoldDB" id="A0A1I7XQP3"/>
<protein>
    <submittedName>
        <fullName evidence="3">Ovule protein</fullName>
    </submittedName>
</protein>